<keyword evidence="2" id="KW-1185">Reference proteome</keyword>
<proteinExistence type="predicted"/>
<reference evidence="1" key="1">
    <citation type="submission" date="2021-01" db="UniProtKB">
        <authorList>
            <consortium name="EnsemblMetazoa"/>
        </authorList>
    </citation>
    <scope>IDENTIFICATION</scope>
</reference>
<accession>A0A7M5WKB9</accession>
<evidence type="ECO:0000313" key="2">
    <source>
        <dbReference type="Proteomes" id="UP000594262"/>
    </source>
</evidence>
<protein>
    <submittedName>
        <fullName evidence="1">Uncharacterized protein</fullName>
    </submittedName>
</protein>
<dbReference type="EnsemblMetazoa" id="CLYHEMT007046.1">
    <property type="protein sequence ID" value="CLYHEMP007046.1"/>
    <property type="gene ID" value="CLYHEMG007046"/>
</dbReference>
<sequence length="316" mass="35992">MVLWLRNTIQIMERHRERLSDIRCMMIAKLQEDISEKGCLKFLRKAFPAIVYRKREGVAYVGGVEIKEQFRPKEPWVEKAVEWVKKIIIECEEQHVEKYHPINIVLRKGLQTTNQSKINRVFNLAFPSTEIKKTHDGRIVNGVTLLPNYADVDLPVFTEEDFCGDFTDIDMNESQNEDEASASFNTTLDISGVSMVNRTSTSGMASNINVSDNMKLRQLCEKVDALNGLVTNMSKEIKVLHEQLDHSSRQKDSLIVQLQQALMLLTQQQYSKILNIRTGAGEEEEDVVEKCDETTTVVGEESVAAELVQNDADLLQ</sequence>
<dbReference type="RefSeq" id="XP_066924151.1">
    <property type="nucleotide sequence ID" value="XM_067068050.1"/>
</dbReference>
<evidence type="ECO:0000313" key="1">
    <source>
        <dbReference type="EnsemblMetazoa" id="CLYHEMP007046.1"/>
    </source>
</evidence>
<dbReference type="AlphaFoldDB" id="A0A7M5WKB9"/>
<organism evidence="1 2">
    <name type="scientific">Clytia hemisphaerica</name>
    <dbReference type="NCBI Taxonomy" id="252671"/>
    <lineage>
        <taxon>Eukaryota</taxon>
        <taxon>Metazoa</taxon>
        <taxon>Cnidaria</taxon>
        <taxon>Hydrozoa</taxon>
        <taxon>Hydroidolina</taxon>
        <taxon>Leptothecata</taxon>
        <taxon>Obeliida</taxon>
        <taxon>Clytiidae</taxon>
        <taxon>Clytia</taxon>
    </lineage>
</organism>
<dbReference type="GeneID" id="136811445"/>
<name>A0A7M5WKB9_9CNID</name>
<dbReference type="Proteomes" id="UP000594262">
    <property type="component" value="Unplaced"/>
</dbReference>